<dbReference type="Gene3D" id="4.10.400.10">
    <property type="entry name" value="Low-density Lipoprotein Receptor"/>
    <property type="match status" value="1"/>
</dbReference>
<dbReference type="PROSITE" id="PS01209">
    <property type="entry name" value="LDLRA_1"/>
    <property type="match status" value="1"/>
</dbReference>
<dbReference type="PRINTS" id="PR00261">
    <property type="entry name" value="LDLRECEPTOR"/>
</dbReference>
<dbReference type="InterPro" id="IPR023415">
    <property type="entry name" value="LDLR_class-A_CS"/>
</dbReference>
<evidence type="ECO:0000313" key="4">
    <source>
        <dbReference type="Proteomes" id="UP001164746"/>
    </source>
</evidence>
<proteinExistence type="predicted"/>
<reference evidence="3" key="1">
    <citation type="submission" date="2022-11" db="EMBL/GenBank/DDBJ databases">
        <title>Centuries of genome instability and evolution in soft-shell clam transmissible cancer (bioRxiv).</title>
        <authorList>
            <person name="Hart S.F.M."/>
            <person name="Yonemitsu M.A."/>
            <person name="Giersch R.M."/>
            <person name="Beal B.F."/>
            <person name="Arriagada G."/>
            <person name="Davis B.W."/>
            <person name="Ostrander E.A."/>
            <person name="Goff S.P."/>
            <person name="Metzger M.J."/>
        </authorList>
    </citation>
    <scope>NUCLEOTIDE SEQUENCE</scope>
    <source>
        <strain evidence="3">MELC-2E11</strain>
        <tissue evidence="3">Siphon/mantle</tissue>
    </source>
</reference>
<feature type="non-terminal residue" evidence="3">
    <location>
        <position position="1"/>
    </location>
</feature>
<dbReference type="SUPFAM" id="SSF57424">
    <property type="entry name" value="LDL receptor-like module"/>
    <property type="match status" value="1"/>
</dbReference>
<keyword evidence="4" id="KW-1185">Reference proteome</keyword>
<dbReference type="InterPro" id="IPR002172">
    <property type="entry name" value="LDrepeatLR_classA_rpt"/>
</dbReference>
<evidence type="ECO:0000256" key="2">
    <source>
        <dbReference type="PROSITE-ProRule" id="PRU00124"/>
    </source>
</evidence>
<evidence type="ECO:0000313" key="3">
    <source>
        <dbReference type="EMBL" id="WAR20516.1"/>
    </source>
</evidence>
<dbReference type="InterPro" id="IPR036055">
    <property type="entry name" value="LDL_receptor-like_sf"/>
</dbReference>
<gene>
    <name evidence="3" type="ORF">MAR_002354</name>
</gene>
<protein>
    <submittedName>
        <fullName evidence="3">Uncharacterized protein</fullName>
    </submittedName>
</protein>
<comment type="caution">
    <text evidence="2">Lacks conserved residue(s) required for the propagation of feature annotation.</text>
</comment>
<dbReference type="EMBL" id="CP111022">
    <property type="protein sequence ID" value="WAR20516.1"/>
    <property type="molecule type" value="Genomic_DNA"/>
</dbReference>
<sequence length="65" mass="7473">MELGEECISMDRVCDGVYHCAYAMKRCLQRGGFYCDIARQCIHKNMVCDGIDDCYFDEDESSRAC</sequence>
<dbReference type="Pfam" id="PF00057">
    <property type="entry name" value="Ldl_recept_a"/>
    <property type="match status" value="1"/>
</dbReference>
<evidence type="ECO:0000256" key="1">
    <source>
        <dbReference type="ARBA" id="ARBA00023157"/>
    </source>
</evidence>
<dbReference type="Proteomes" id="UP001164746">
    <property type="component" value="Chromosome 11"/>
</dbReference>
<name>A0ABY7FMR7_MYAAR</name>
<organism evidence="3 4">
    <name type="scientific">Mya arenaria</name>
    <name type="common">Soft-shell clam</name>
    <dbReference type="NCBI Taxonomy" id="6604"/>
    <lineage>
        <taxon>Eukaryota</taxon>
        <taxon>Metazoa</taxon>
        <taxon>Spiralia</taxon>
        <taxon>Lophotrochozoa</taxon>
        <taxon>Mollusca</taxon>
        <taxon>Bivalvia</taxon>
        <taxon>Autobranchia</taxon>
        <taxon>Heteroconchia</taxon>
        <taxon>Euheterodonta</taxon>
        <taxon>Imparidentia</taxon>
        <taxon>Neoheterodontei</taxon>
        <taxon>Myida</taxon>
        <taxon>Myoidea</taxon>
        <taxon>Myidae</taxon>
        <taxon>Mya</taxon>
    </lineage>
</organism>
<keyword evidence="1" id="KW-1015">Disulfide bond</keyword>
<dbReference type="PROSITE" id="PS50068">
    <property type="entry name" value="LDLRA_2"/>
    <property type="match status" value="1"/>
</dbReference>
<accession>A0ABY7FMR7</accession>